<dbReference type="PANTHER" id="PTHR34199:SF2">
    <property type="entry name" value="NUMOD3 MOTIF FAMILY PROTEIN, EXPRESSED"/>
    <property type="match status" value="1"/>
</dbReference>
<organism evidence="2">
    <name type="scientific">Rhizophora mucronata</name>
    <name type="common">Asiatic mangrove</name>
    <dbReference type="NCBI Taxonomy" id="61149"/>
    <lineage>
        <taxon>Eukaryota</taxon>
        <taxon>Viridiplantae</taxon>
        <taxon>Streptophyta</taxon>
        <taxon>Embryophyta</taxon>
        <taxon>Tracheophyta</taxon>
        <taxon>Spermatophyta</taxon>
        <taxon>Magnoliopsida</taxon>
        <taxon>eudicotyledons</taxon>
        <taxon>Gunneridae</taxon>
        <taxon>Pentapetalae</taxon>
        <taxon>rosids</taxon>
        <taxon>fabids</taxon>
        <taxon>Malpighiales</taxon>
        <taxon>Rhizophoraceae</taxon>
        <taxon>Rhizophora</taxon>
    </lineage>
</organism>
<dbReference type="EMBL" id="GGEC01001754">
    <property type="protein sequence ID" value="MBW82237.1"/>
    <property type="molecule type" value="Transcribed_RNA"/>
</dbReference>
<feature type="compositionally biased region" description="Polar residues" evidence="1">
    <location>
        <begin position="119"/>
        <end position="130"/>
    </location>
</feature>
<accession>A0A2P2ILX3</accession>
<feature type="compositionally biased region" description="Polar residues" evidence="1">
    <location>
        <begin position="99"/>
        <end position="108"/>
    </location>
</feature>
<feature type="region of interest" description="Disordered" evidence="1">
    <location>
        <begin position="325"/>
        <end position="346"/>
    </location>
</feature>
<feature type="region of interest" description="Disordered" evidence="1">
    <location>
        <begin position="90"/>
        <end position="146"/>
    </location>
</feature>
<evidence type="ECO:0000256" key="1">
    <source>
        <dbReference type="SAM" id="MobiDB-lite"/>
    </source>
</evidence>
<evidence type="ECO:0000313" key="2">
    <source>
        <dbReference type="EMBL" id="MBW82237.1"/>
    </source>
</evidence>
<feature type="compositionally biased region" description="Basic residues" evidence="1">
    <location>
        <begin position="40"/>
        <end position="52"/>
    </location>
</feature>
<sequence length="377" mass="42125">MIAEASRRGYVGEEELQWDSYKSLSEKLEHEWLDSVELRKRMRRPKGSKRAPKSAEQRRRIAEAIAAKWADPVYRVRVCSSIAKYHGTPVGAERKLRQKPSNSKQFSRQDGPEEKISARKNSSASDTTSHIPHLRLRRSKTPSYKDPLASSKLEMIKNIRAQRAVTETKKTEAIARARLLIAEAEKAARALEVAATRSPLVRASLLETRRLIAEAIQSIESVDPGNFISNENYGTLSPASGHMIEENEMGKDMGNGVFGETWLREVNGSQVLGSGKDEDLNFGSLTFPAALNNQKELLPTSSRDYGLSSFNLESLLQQSNSEKQLGKLKSNGGFNSASTSPPNGSRIHLVKEEKPFKPLTKIKKWVRGRLVEVTERD</sequence>
<dbReference type="PANTHER" id="PTHR34199">
    <property type="entry name" value="NUMOD3 MOTIF FAMILY PROTEIN, EXPRESSED"/>
    <property type="match status" value="1"/>
</dbReference>
<name>A0A2P2ILX3_RHIMU</name>
<feature type="region of interest" description="Disordered" evidence="1">
    <location>
        <begin position="38"/>
        <end position="57"/>
    </location>
</feature>
<reference evidence="2" key="1">
    <citation type="submission" date="2018-02" db="EMBL/GenBank/DDBJ databases">
        <title>Rhizophora mucronata_Transcriptome.</title>
        <authorList>
            <person name="Meera S.P."/>
            <person name="Sreeshan A."/>
            <person name="Augustine A."/>
        </authorList>
    </citation>
    <scope>NUCLEOTIDE SEQUENCE</scope>
    <source>
        <tissue evidence="2">Leaf</tissue>
    </source>
</reference>
<proteinExistence type="predicted"/>
<feature type="compositionally biased region" description="Polar residues" evidence="1">
    <location>
        <begin position="332"/>
        <end position="343"/>
    </location>
</feature>
<dbReference type="AlphaFoldDB" id="A0A2P2ILX3"/>
<protein>
    <submittedName>
        <fullName evidence="2">Uncharacterized protein MANES_04G151600</fullName>
    </submittedName>
</protein>